<evidence type="ECO:0000313" key="1">
    <source>
        <dbReference type="EMBL" id="CBX98576.1"/>
    </source>
</evidence>
<dbReference type="HOGENOM" id="CLU_038592_0_0_1"/>
<dbReference type="OMA" id="QSVPDWF"/>
<accession>E5A4M8</accession>
<dbReference type="VEuPathDB" id="FungiDB:LEMA_P078150.1"/>
<name>E5A4M8_LEPMJ</name>
<dbReference type="EMBL" id="FP929134">
    <property type="protein sequence ID" value="CBX98576.1"/>
    <property type="molecule type" value="Genomic_DNA"/>
</dbReference>
<reference evidence="2" key="1">
    <citation type="journal article" date="2011" name="Nat. Commun.">
        <title>Effector diversification within compartments of the Leptosphaeria maculans genome affected by Repeat-Induced Point mutations.</title>
        <authorList>
            <person name="Rouxel T."/>
            <person name="Grandaubert J."/>
            <person name="Hane J.K."/>
            <person name="Hoede C."/>
            <person name="van de Wouw A.P."/>
            <person name="Couloux A."/>
            <person name="Dominguez V."/>
            <person name="Anthouard V."/>
            <person name="Bally P."/>
            <person name="Bourras S."/>
            <person name="Cozijnsen A.J."/>
            <person name="Ciuffetti L.M."/>
            <person name="Degrave A."/>
            <person name="Dilmaghani A."/>
            <person name="Duret L."/>
            <person name="Fudal I."/>
            <person name="Goodwin S.B."/>
            <person name="Gout L."/>
            <person name="Glaser N."/>
            <person name="Linglin J."/>
            <person name="Kema G.H.J."/>
            <person name="Lapalu N."/>
            <person name="Lawrence C.B."/>
            <person name="May K."/>
            <person name="Meyer M."/>
            <person name="Ollivier B."/>
            <person name="Poulain J."/>
            <person name="Schoch C.L."/>
            <person name="Simon A."/>
            <person name="Spatafora J.W."/>
            <person name="Stachowiak A."/>
            <person name="Turgeon B.G."/>
            <person name="Tyler B.M."/>
            <person name="Vincent D."/>
            <person name="Weissenbach J."/>
            <person name="Amselem J."/>
            <person name="Quesneville H."/>
            <person name="Oliver R.P."/>
            <person name="Wincker P."/>
            <person name="Balesdent M.-H."/>
            <person name="Howlett B.J."/>
        </authorList>
    </citation>
    <scope>NUCLEOTIDE SEQUENCE [LARGE SCALE GENOMIC DNA]</scope>
    <source>
        <strain evidence="2">JN3 / isolate v23.1.3 / race Av1-4-5-6-7-8</strain>
    </source>
</reference>
<protein>
    <submittedName>
        <fullName evidence="1">Uncharacterized protein</fullName>
    </submittedName>
</protein>
<dbReference type="OrthoDB" id="202825at2759"/>
<organism evidence="2">
    <name type="scientific">Leptosphaeria maculans (strain JN3 / isolate v23.1.3 / race Av1-4-5-6-7-8)</name>
    <name type="common">Blackleg fungus</name>
    <name type="synonym">Phoma lingam</name>
    <dbReference type="NCBI Taxonomy" id="985895"/>
    <lineage>
        <taxon>Eukaryota</taxon>
        <taxon>Fungi</taxon>
        <taxon>Dikarya</taxon>
        <taxon>Ascomycota</taxon>
        <taxon>Pezizomycotina</taxon>
        <taxon>Dothideomycetes</taxon>
        <taxon>Pleosporomycetidae</taxon>
        <taxon>Pleosporales</taxon>
        <taxon>Pleosporineae</taxon>
        <taxon>Leptosphaeriaceae</taxon>
        <taxon>Plenodomus</taxon>
        <taxon>Plenodomus lingam/Leptosphaeria maculans species complex</taxon>
    </lineage>
</organism>
<dbReference type="InParanoid" id="E5A4M8"/>
<dbReference type="eggNOG" id="ENOG502SPJ4">
    <property type="taxonomic scope" value="Eukaryota"/>
</dbReference>
<dbReference type="Proteomes" id="UP000002668">
    <property type="component" value="Genome"/>
</dbReference>
<sequence length="546" mass="61057">MLDVVPRHCVLAGLLRVLSRSFCMSATPHFPRNRASEMNRTASTLLSIKLPTLEQTALAIAIIRLKPSNVSVRDYISQLRQHTRQGTEVALQQQSSQYIDLVAYWQDQCRRVQEECDRLQSSNIKLERSNHNLTARIDRPTDDSNVQIPASPRRKGRAVSLVQLRKRPQHKAPQQSVVETQDTMDDDSNFLDALGHDGACLTKALFTTHSLCRASNVESSTLCLSLVKTSTALNSVIRVVARNYEQLSCRGLGNSEPRSLDHDKSDFAIALSVCARAFMSILVGIVCELVETFKCALDAIQWSARQTVELVVSQPNRVKKGKPAMVDHCPKECEAARAIAQLLVGFLGLLEKSDVNHQKLFDGFVFVLLERVGQRLYYCTFGHHRSTTVEVNILSGLDHAKSVRTVKDESTALALRLELKSLVLILERAMGLAPYHMNPQTGRPIKTSAHLARTLSTKTLPTNSRARLSPIAKERLQRTLVTCMYGDAVEDEFLDVLTKPVPAMRVGSLQNVAKVEDKNVEEWYKQEVWRLVGWDVLAKESGVVNM</sequence>
<keyword evidence="2" id="KW-1185">Reference proteome</keyword>
<dbReference type="AlphaFoldDB" id="E5A4M8"/>
<gene>
    <name evidence="1" type="ORF">LEMA_P078150.1</name>
</gene>
<evidence type="ECO:0000313" key="2">
    <source>
        <dbReference type="Proteomes" id="UP000002668"/>
    </source>
</evidence>
<proteinExistence type="predicted"/>